<feature type="compositionally biased region" description="Low complexity" evidence="5">
    <location>
        <begin position="1"/>
        <end position="11"/>
    </location>
</feature>
<feature type="region of interest" description="Disordered" evidence="5">
    <location>
        <begin position="105"/>
        <end position="137"/>
    </location>
</feature>
<dbReference type="InterPro" id="IPR044159">
    <property type="entry name" value="IQM"/>
</dbReference>
<evidence type="ECO:0000256" key="4">
    <source>
        <dbReference type="ARBA" id="ARBA00023242"/>
    </source>
</evidence>
<feature type="compositionally biased region" description="Basic and acidic residues" evidence="5">
    <location>
        <begin position="29"/>
        <end position="43"/>
    </location>
</feature>
<dbReference type="AlphaFoldDB" id="A0AAN6SKG3"/>
<evidence type="ECO:0000256" key="1">
    <source>
        <dbReference type="ARBA" id="ARBA00004123"/>
    </source>
</evidence>
<dbReference type="PANTHER" id="PTHR31250:SF27">
    <property type="entry name" value="IQ DOMAIN-CONTAINING PROTEIN IQM5"/>
    <property type="match status" value="1"/>
</dbReference>
<comment type="subcellular location">
    <subcellularLocation>
        <location evidence="2">Cytoplasm</location>
    </subcellularLocation>
    <subcellularLocation>
        <location evidence="1">Nucleus</location>
    </subcellularLocation>
</comment>
<dbReference type="CDD" id="cd23767">
    <property type="entry name" value="IQCD"/>
    <property type="match status" value="1"/>
</dbReference>
<evidence type="ECO:0000256" key="5">
    <source>
        <dbReference type="SAM" id="MobiDB-lite"/>
    </source>
</evidence>
<dbReference type="Pfam" id="PF00612">
    <property type="entry name" value="IQ"/>
    <property type="match status" value="1"/>
</dbReference>
<feature type="region of interest" description="Disordered" evidence="5">
    <location>
        <begin position="1"/>
        <end position="61"/>
    </location>
</feature>
<keyword evidence="4" id="KW-0539">Nucleus</keyword>
<feature type="compositionally biased region" description="Polar residues" evidence="5">
    <location>
        <begin position="231"/>
        <end position="240"/>
    </location>
</feature>
<evidence type="ECO:0000256" key="2">
    <source>
        <dbReference type="ARBA" id="ARBA00004496"/>
    </source>
</evidence>
<feature type="region of interest" description="Disordered" evidence="5">
    <location>
        <begin position="220"/>
        <end position="240"/>
    </location>
</feature>
<evidence type="ECO:0000313" key="6">
    <source>
        <dbReference type="EMBL" id="KAK3956331.1"/>
    </source>
</evidence>
<reference evidence="6" key="2">
    <citation type="submission" date="2023-06" db="EMBL/GenBank/DDBJ databases">
        <authorList>
            <consortium name="Lawrence Berkeley National Laboratory"/>
            <person name="Mondo S.J."/>
            <person name="Hensen N."/>
            <person name="Bonometti L."/>
            <person name="Westerberg I."/>
            <person name="Brannstrom I.O."/>
            <person name="Guillou S."/>
            <person name="Cros-Aarteil S."/>
            <person name="Calhoun S."/>
            <person name="Haridas S."/>
            <person name="Kuo A."/>
            <person name="Pangilinan J."/>
            <person name="Riley R."/>
            <person name="Labutti K."/>
            <person name="Andreopoulos B."/>
            <person name="Lipzen A."/>
            <person name="Chen C."/>
            <person name="Yanf M."/>
            <person name="Daum C."/>
            <person name="Ng V."/>
            <person name="Clum A."/>
            <person name="Steindorff A."/>
            <person name="Ohm R."/>
            <person name="Martin F."/>
            <person name="Silar P."/>
            <person name="Natvig D."/>
            <person name="Lalanne C."/>
            <person name="Gautier V."/>
            <person name="Ament-Velasquez S.L."/>
            <person name="Kruys A."/>
            <person name="Hutchinson M.I."/>
            <person name="Powell A.J."/>
            <person name="Barry K."/>
            <person name="Miller A.N."/>
            <person name="Grigoriev I.V."/>
            <person name="Debuchy R."/>
            <person name="Gladieux P."/>
            <person name="Thoren M.H."/>
            <person name="Johannesson H."/>
        </authorList>
    </citation>
    <scope>NUCLEOTIDE SEQUENCE</scope>
    <source>
        <strain evidence="6">CBS 626.80</strain>
    </source>
</reference>
<comment type="caution">
    <text evidence="6">The sequence shown here is derived from an EMBL/GenBank/DDBJ whole genome shotgun (WGS) entry which is preliminary data.</text>
</comment>
<reference evidence="6" key="1">
    <citation type="journal article" date="2023" name="Mol. Phylogenet. Evol.">
        <title>Genome-scale phylogeny and comparative genomics of the fungal order Sordariales.</title>
        <authorList>
            <person name="Hensen N."/>
            <person name="Bonometti L."/>
            <person name="Westerberg I."/>
            <person name="Brannstrom I.O."/>
            <person name="Guillou S."/>
            <person name="Cros-Aarteil S."/>
            <person name="Calhoun S."/>
            <person name="Haridas S."/>
            <person name="Kuo A."/>
            <person name="Mondo S."/>
            <person name="Pangilinan J."/>
            <person name="Riley R."/>
            <person name="LaButti K."/>
            <person name="Andreopoulos B."/>
            <person name="Lipzen A."/>
            <person name="Chen C."/>
            <person name="Yan M."/>
            <person name="Daum C."/>
            <person name="Ng V."/>
            <person name="Clum A."/>
            <person name="Steindorff A."/>
            <person name="Ohm R.A."/>
            <person name="Martin F."/>
            <person name="Silar P."/>
            <person name="Natvig D.O."/>
            <person name="Lalanne C."/>
            <person name="Gautier V."/>
            <person name="Ament-Velasquez S.L."/>
            <person name="Kruys A."/>
            <person name="Hutchinson M.I."/>
            <person name="Powell A.J."/>
            <person name="Barry K."/>
            <person name="Miller A.N."/>
            <person name="Grigoriev I.V."/>
            <person name="Debuchy R."/>
            <person name="Gladieux P."/>
            <person name="Hiltunen Thoren M."/>
            <person name="Johannesson H."/>
        </authorList>
    </citation>
    <scope>NUCLEOTIDE SEQUENCE</scope>
    <source>
        <strain evidence="6">CBS 626.80</strain>
    </source>
</reference>
<dbReference type="Gene3D" id="1.20.5.190">
    <property type="match status" value="1"/>
</dbReference>
<protein>
    <recommendedName>
        <fullName evidence="8">IQ calmodulin-binding motif protein</fullName>
    </recommendedName>
</protein>
<dbReference type="PANTHER" id="PTHR31250">
    <property type="entry name" value="IQ DOMAIN-CONTAINING PROTEIN IQM3"/>
    <property type="match status" value="1"/>
</dbReference>
<dbReference type="EMBL" id="MU859067">
    <property type="protein sequence ID" value="KAK3956331.1"/>
    <property type="molecule type" value="Genomic_DNA"/>
</dbReference>
<feature type="compositionally biased region" description="Basic and acidic residues" evidence="5">
    <location>
        <begin position="631"/>
        <end position="661"/>
    </location>
</feature>
<name>A0AAN6SKG3_9PEZI</name>
<proteinExistence type="predicted"/>
<evidence type="ECO:0000256" key="3">
    <source>
        <dbReference type="ARBA" id="ARBA00022490"/>
    </source>
</evidence>
<dbReference type="GO" id="GO:0005634">
    <property type="term" value="C:nucleus"/>
    <property type="evidence" value="ECO:0007669"/>
    <property type="project" value="UniProtKB-SubCell"/>
</dbReference>
<feature type="compositionally biased region" description="Basic and acidic residues" evidence="5">
    <location>
        <begin position="292"/>
        <end position="301"/>
    </location>
</feature>
<keyword evidence="7" id="KW-1185">Reference proteome</keyword>
<feature type="region of interest" description="Disordered" evidence="5">
    <location>
        <begin position="631"/>
        <end position="663"/>
    </location>
</feature>
<organism evidence="6 7">
    <name type="scientific">Pseudoneurospora amorphoporcata</name>
    <dbReference type="NCBI Taxonomy" id="241081"/>
    <lineage>
        <taxon>Eukaryota</taxon>
        <taxon>Fungi</taxon>
        <taxon>Dikarya</taxon>
        <taxon>Ascomycota</taxon>
        <taxon>Pezizomycotina</taxon>
        <taxon>Sordariomycetes</taxon>
        <taxon>Sordariomycetidae</taxon>
        <taxon>Sordariales</taxon>
        <taxon>Sordariaceae</taxon>
        <taxon>Pseudoneurospora</taxon>
    </lineage>
</organism>
<gene>
    <name evidence="6" type="ORF">QBC32DRAFT_148816</name>
</gene>
<dbReference type="GO" id="GO:0005737">
    <property type="term" value="C:cytoplasm"/>
    <property type="evidence" value="ECO:0007669"/>
    <property type="project" value="UniProtKB-SubCell"/>
</dbReference>
<feature type="region of interest" description="Disordered" evidence="5">
    <location>
        <begin position="257"/>
        <end position="302"/>
    </location>
</feature>
<evidence type="ECO:0000313" key="7">
    <source>
        <dbReference type="Proteomes" id="UP001303222"/>
    </source>
</evidence>
<sequence>MDHYNTTTSSSATVAGAPMPTLLGTSPPETRDPRARSRSEPKPAPDVSRARSTSTRSYHSLPASALRQGYLDSLVPPTIKEFDQIAAIQAEREAQTKRKQLELRRRSLEHDQIQSNFLRTPKDHGNPSEPLSRRSRALSITDRLGLTRQRADNDNDVRAKAAALIQRTYRGYRVRRQLEGFGLDPSRRWKHAIREAQWRELVKPRSRNNFGLVDSGIGMLDDGGSGARCPTSESRSSIARQNWKKVATIARRVAADVDSDGYSSDSSSSSRPPSSPPGVESDEEKRKRRQQERRALKEARERRKAAARMMGLQYLLEMVDLKHRYGANLRVYHEAWKQADTDESFFFWLDHGEGQAYDLEACSREQLERERIRYLSCEERQHYLVQVDDEGRLCWAKNGERIDTYGEWKDSVHGIVPIDDPSSPYVPANPSEHETRLFGHTGIGSASSEDDGGDDAEHDAVDEYVYPPTTSDGVPTATKTIKRFKNSRHISTGIIVDKLLRKSVRRNTWIFVADTNLRLYVGIKSSGAFQHSSFLQGSRIFAAGSIKIKDGRLTNLSPLSGHYRPPTSSFRAFMRSLQEEQGVDMSAVTVSKSYSVLVGMETYAKARTKGKEAVGKIRHQKDRVLAPERYRKRQEEAKDTSRSAASEREVVEHEVQRRRENSVGGQLIQKLGISWLGTKEPE</sequence>
<dbReference type="PROSITE" id="PS50096">
    <property type="entry name" value="IQ"/>
    <property type="match status" value="1"/>
</dbReference>
<evidence type="ECO:0008006" key="8">
    <source>
        <dbReference type="Google" id="ProtNLM"/>
    </source>
</evidence>
<dbReference type="Proteomes" id="UP001303222">
    <property type="component" value="Unassembled WGS sequence"/>
</dbReference>
<dbReference type="InterPro" id="IPR000048">
    <property type="entry name" value="IQ_motif_EF-hand-BS"/>
</dbReference>
<keyword evidence="3" id="KW-0963">Cytoplasm</keyword>
<accession>A0AAN6SKG3</accession>
<feature type="compositionally biased region" description="Low complexity" evidence="5">
    <location>
        <begin position="260"/>
        <end position="272"/>
    </location>
</feature>